<evidence type="ECO:0000313" key="1">
    <source>
        <dbReference type="EMBL" id="QOI17553.1"/>
    </source>
</evidence>
<reference evidence="1" key="1">
    <citation type="submission" date="2020-07" db="EMBL/GenBank/DDBJ databases">
        <authorList>
            <person name="Zhang W."/>
            <person name="Yang S."/>
        </authorList>
    </citation>
    <scope>NUCLEOTIDE SEQUENCE</scope>
    <source>
        <strain evidence="1">Ydyzj-6106</strain>
    </source>
</reference>
<sequence length="56" mass="6472">MFPPEGPKPICGREAWADEYATAAAWDRPVRSFHSDTPTYPWMPQPFRVSFKLGFQ</sequence>
<accession>A0A7L8Y9Y3</accession>
<name>A0A7L8Y9Y3_9VIRU</name>
<dbReference type="EMBL" id="MT783404">
    <property type="protein sequence ID" value="QOI17553.1"/>
    <property type="molecule type" value="Genomic_DNA"/>
</dbReference>
<organism evidence="1">
    <name type="scientific">Torque teno virus</name>
    <dbReference type="NCBI Taxonomy" id="68887"/>
    <lineage>
        <taxon>Viruses</taxon>
        <taxon>Monodnaviria</taxon>
        <taxon>Shotokuvirae</taxon>
        <taxon>Commensaviricota</taxon>
        <taxon>Cardeaviricetes</taxon>
        <taxon>Sanitavirales</taxon>
        <taxon>Anelloviridae</taxon>
    </lineage>
</organism>
<proteinExistence type="predicted"/>
<protein>
    <submittedName>
        <fullName evidence="1">Uncharacterized protein</fullName>
    </submittedName>
</protein>